<organism evidence="1 2">
    <name type="scientific">Panagrolaimus davidi</name>
    <dbReference type="NCBI Taxonomy" id="227884"/>
    <lineage>
        <taxon>Eukaryota</taxon>
        <taxon>Metazoa</taxon>
        <taxon>Ecdysozoa</taxon>
        <taxon>Nematoda</taxon>
        <taxon>Chromadorea</taxon>
        <taxon>Rhabditida</taxon>
        <taxon>Tylenchina</taxon>
        <taxon>Panagrolaimomorpha</taxon>
        <taxon>Panagrolaimoidea</taxon>
        <taxon>Panagrolaimidae</taxon>
        <taxon>Panagrolaimus</taxon>
    </lineage>
</organism>
<sequence length="172" mass="20152">MFSLNDLMVIASKSETLNLSYVVIMNNDKVVPEIEEDYFEYAVSLETLLKALPNVKNFTYELPRNSLNIITTKTAEELLEIPYFLSLDKFDITGIPDIFDINTFYGHIKKNKKTNIQLEYFFHISDEYETRLQTIVDEILETENRDYKVPIISFPGITNSSYDKMRALFYQN</sequence>
<protein>
    <submittedName>
        <fullName evidence="2">Uncharacterized protein</fullName>
    </submittedName>
</protein>
<evidence type="ECO:0000313" key="2">
    <source>
        <dbReference type="WBParaSite" id="PDA_v2.g7547.t1"/>
    </source>
</evidence>
<reference evidence="2" key="1">
    <citation type="submission" date="2022-11" db="UniProtKB">
        <authorList>
            <consortium name="WormBaseParasite"/>
        </authorList>
    </citation>
    <scope>IDENTIFICATION</scope>
</reference>
<dbReference type="AlphaFoldDB" id="A0A914QZL9"/>
<proteinExistence type="predicted"/>
<evidence type="ECO:0000313" key="1">
    <source>
        <dbReference type="Proteomes" id="UP000887578"/>
    </source>
</evidence>
<accession>A0A914QZL9</accession>
<keyword evidence="1" id="KW-1185">Reference proteome</keyword>
<dbReference type="WBParaSite" id="PDA_v2.g7547.t1">
    <property type="protein sequence ID" value="PDA_v2.g7547.t1"/>
    <property type="gene ID" value="PDA_v2.g7547"/>
</dbReference>
<name>A0A914QZL9_9BILA</name>
<dbReference type="Proteomes" id="UP000887578">
    <property type="component" value="Unplaced"/>
</dbReference>